<dbReference type="RefSeq" id="WP_266124858.1">
    <property type="nucleotide sequence ID" value="NZ_JAJHNU010000001.1"/>
</dbReference>
<gene>
    <name evidence="1" type="ORF">LMS43_08050</name>
</gene>
<keyword evidence="2" id="KW-1185">Reference proteome</keyword>
<protein>
    <submittedName>
        <fullName evidence="1">Uncharacterized protein</fullName>
    </submittedName>
</protein>
<dbReference type="Proteomes" id="UP001168613">
    <property type="component" value="Unassembled WGS sequence"/>
</dbReference>
<name>A0ABT8EIY8_9BURK</name>
<sequence>MKAWNSTFKASRTPLVRGEFKRKKPVSNKEQSLAMRIAMQCGTLAQHKRKPSKLLRSEEHRRNVAALGCLLTGAEAQACHVNFGKGMGIKACDSLCFPLAPHLHAQHDQGGMPKKERWRVEWEYVDKTRAQLIRKNLWSAELEAHYRVAVEPLSRVVHEEEA</sequence>
<evidence type="ECO:0000313" key="2">
    <source>
        <dbReference type="Proteomes" id="UP001168613"/>
    </source>
</evidence>
<dbReference type="EMBL" id="JAJHNU010000001">
    <property type="protein sequence ID" value="MDN4121236.1"/>
    <property type="molecule type" value="Genomic_DNA"/>
</dbReference>
<proteinExistence type="predicted"/>
<organism evidence="1 2">
    <name type="scientific">Alcaligenes endophyticus</name>
    <dbReference type="NCBI Taxonomy" id="1929088"/>
    <lineage>
        <taxon>Bacteria</taxon>
        <taxon>Pseudomonadati</taxon>
        <taxon>Pseudomonadota</taxon>
        <taxon>Betaproteobacteria</taxon>
        <taxon>Burkholderiales</taxon>
        <taxon>Alcaligenaceae</taxon>
        <taxon>Alcaligenes</taxon>
    </lineage>
</organism>
<reference evidence="1" key="1">
    <citation type="submission" date="2021-11" db="EMBL/GenBank/DDBJ databases">
        <title>Draft genome sequence of Alcaligenes endophyticus type strain CCUG 75668T.</title>
        <authorList>
            <person name="Salva-Serra F."/>
            <person name="Duran R.E."/>
            <person name="Seeger M."/>
            <person name="Moore E.R.B."/>
            <person name="Jaen-Luchoro D."/>
        </authorList>
    </citation>
    <scope>NUCLEOTIDE SEQUENCE</scope>
    <source>
        <strain evidence="1">CCUG 75668</strain>
    </source>
</reference>
<accession>A0ABT8EIY8</accession>
<evidence type="ECO:0000313" key="1">
    <source>
        <dbReference type="EMBL" id="MDN4121236.1"/>
    </source>
</evidence>
<comment type="caution">
    <text evidence="1">The sequence shown here is derived from an EMBL/GenBank/DDBJ whole genome shotgun (WGS) entry which is preliminary data.</text>
</comment>